<dbReference type="AlphaFoldDB" id="A0A1W0E3L8"/>
<gene>
    <name evidence="1" type="ORF">EHP00_2291</name>
</gene>
<evidence type="ECO:0000313" key="2">
    <source>
        <dbReference type="Proteomes" id="UP000192758"/>
    </source>
</evidence>
<accession>A0A1W0E3L8</accession>
<organism evidence="1 2">
    <name type="scientific">Ecytonucleospora hepatopenaei</name>
    <dbReference type="NCBI Taxonomy" id="646526"/>
    <lineage>
        <taxon>Eukaryota</taxon>
        <taxon>Fungi</taxon>
        <taxon>Fungi incertae sedis</taxon>
        <taxon>Microsporidia</taxon>
        <taxon>Enterocytozoonidae</taxon>
        <taxon>Ecytonucleospora</taxon>
    </lineage>
</organism>
<dbReference type="Proteomes" id="UP000192758">
    <property type="component" value="Unassembled WGS sequence"/>
</dbReference>
<dbReference type="EMBL" id="MNPJ01000025">
    <property type="protein sequence ID" value="OQS53834.1"/>
    <property type="molecule type" value="Genomic_DNA"/>
</dbReference>
<reference evidence="1 2" key="1">
    <citation type="journal article" date="2017" name="Environ. Microbiol.">
        <title>Decay of the glycolytic pathway and adaptation to intranuclear parasitism within Enterocytozoonidae microsporidia.</title>
        <authorList>
            <person name="Wiredu Boakye D."/>
            <person name="Jaroenlak P."/>
            <person name="Prachumwat A."/>
            <person name="Williams T.A."/>
            <person name="Bateman K.S."/>
            <person name="Itsathitphaisarn O."/>
            <person name="Sritunyalucksana K."/>
            <person name="Paszkiewicz K.H."/>
            <person name="Moore K.A."/>
            <person name="Stentiford G.D."/>
            <person name="Williams B.A."/>
        </authorList>
    </citation>
    <scope>NUCLEOTIDE SEQUENCE [LARGE SCALE GENOMIC DNA]</scope>
    <source>
        <strain evidence="1 2">TH1</strain>
    </source>
</reference>
<protein>
    <submittedName>
        <fullName evidence="1">Uncharacterized protein</fullName>
    </submittedName>
</protein>
<dbReference type="VEuPathDB" id="MicrosporidiaDB:EHP00_2291"/>
<name>A0A1W0E3L8_9MICR</name>
<keyword evidence="2" id="KW-1185">Reference proteome</keyword>
<comment type="caution">
    <text evidence="1">The sequence shown here is derived from an EMBL/GenBank/DDBJ whole genome shotgun (WGS) entry which is preliminary data.</text>
</comment>
<evidence type="ECO:0000313" key="1">
    <source>
        <dbReference type="EMBL" id="OQS53834.1"/>
    </source>
</evidence>
<proteinExistence type="predicted"/>
<sequence>MNTCKEFTHSYYIHFGPRKDMCFTATHTMKYMCQAREDEYSTPEYISPSEALSIIQQKTFFREEI</sequence>